<name>A0ABP3RII2_9PROT</name>
<proteinExistence type="predicted"/>
<organism evidence="1 2">
    <name type="scientific">Craurococcus roseus</name>
    <dbReference type="NCBI Taxonomy" id="77585"/>
    <lineage>
        <taxon>Bacteria</taxon>
        <taxon>Pseudomonadati</taxon>
        <taxon>Pseudomonadota</taxon>
        <taxon>Alphaproteobacteria</taxon>
        <taxon>Acetobacterales</taxon>
        <taxon>Acetobacteraceae</taxon>
        <taxon>Craurococcus</taxon>
    </lineage>
</organism>
<dbReference type="EMBL" id="BAAAFZ010000125">
    <property type="protein sequence ID" value="GAA0608090.1"/>
    <property type="molecule type" value="Genomic_DNA"/>
</dbReference>
<dbReference type="RefSeq" id="WP_343898307.1">
    <property type="nucleotide sequence ID" value="NZ_BAAAFZ010000125.1"/>
</dbReference>
<comment type="caution">
    <text evidence="1">The sequence shown here is derived from an EMBL/GenBank/DDBJ whole genome shotgun (WGS) entry which is preliminary data.</text>
</comment>
<dbReference type="Proteomes" id="UP001501588">
    <property type="component" value="Unassembled WGS sequence"/>
</dbReference>
<gene>
    <name evidence="1" type="ORF">GCM10009416_51110</name>
</gene>
<keyword evidence="2" id="KW-1185">Reference proteome</keyword>
<sequence>MSESREAAGSAAAVEEDPNAAVVCSSPPCFMHELDPSYLGYLPREEVRALVAALLAAEWLGAGSDGARLHAALRRHLEALRGRPDSEPDAAIEPLRCGPDRLVPMIQDALPRIQSDALRRDLGEALDALGQGAPHRGGTRHGS</sequence>
<evidence type="ECO:0000313" key="1">
    <source>
        <dbReference type="EMBL" id="GAA0608090.1"/>
    </source>
</evidence>
<protein>
    <submittedName>
        <fullName evidence="1">Uncharacterized protein</fullName>
    </submittedName>
</protein>
<accession>A0ABP3RII2</accession>
<evidence type="ECO:0000313" key="2">
    <source>
        <dbReference type="Proteomes" id="UP001501588"/>
    </source>
</evidence>
<reference evidence="2" key="1">
    <citation type="journal article" date="2019" name="Int. J. Syst. Evol. Microbiol.">
        <title>The Global Catalogue of Microorganisms (GCM) 10K type strain sequencing project: providing services to taxonomists for standard genome sequencing and annotation.</title>
        <authorList>
            <consortium name="The Broad Institute Genomics Platform"/>
            <consortium name="The Broad Institute Genome Sequencing Center for Infectious Disease"/>
            <person name="Wu L."/>
            <person name="Ma J."/>
        </authorList>
    </citation>
    <scope>NUCLEOTIDE SEQUENCE [LARGE SCALE GENOMIC DNA]</scope>
    <source>
        <strain evidence="2">JCM 9933</strain>
    </source>
</reference>